<dbReference type="AlphaFoldDB" id="A0A1X0P3U8"/>
<organism evidence="2 3">
    <name type="scientific">Trypanosoma theileri</name>
    <dbReference type="NCBI Taxonomy" id="67003"/>
    <lineage>
        <taxon>Eukaryota</taxon>
        <taxon>Discoba</taxon>
        <taxon>Euglenozoa</taxon>
        <taxon>Kinetoplastea</taxon>
        <taxon>Metakinetoplastina</taxon>
        <taxon>Trypanosomatida</taxon>
        <taxon>Trypanosomatidae</taxon>
        <taxon>Trypanosoma</taxon>
    </lineage>
</organism>
<keyword evidence="1" id="KW-1133">Transmembrane helix</keyword>
<proteinExistence type="predicted"/>
<evidence type="ECO:0000256" key="1">
    <source>
        <dbReference type="SAM" id="Phobius"/>
    </source>
</evidence>
<dbReference type="GeneID" id="39982635"/>
<reference evidence="2 3" key="1">
    <citation type="submission" date="2017-03" db="EMBL/GenBank/DDBJ databases">
        <title>An alternative strategy for trypanosome survival in the mammalian bloodstream revealed through genome and transcriptome analysis of the ubiquitous bovine parasite Trypanosoma (Megatrypanum) theileri.</title>
        <authorList>
            <person name="Kelly S."/>
            <person name="Ivens A."/>
            <person name="Mott A."/>
            <person name="O'Neill E."/>
            <person name="Emms D."/>
            <person name="Macleod O."/>
            <person name="Voorheis P."/>
            <person name="Matthews J."/>
            <person name="Matthews K."/>
            <person name="Carrington M."/>
        </authorList>
    </citation>
    <scope>NUCLEOTIDE SEQUENCE [LARGE SCALE GENOMIC DNA]</scope>
    <source>
        <strain evidence="2">Edinburgh</strain>
    </source>
</reference>
<keyword evidence="1" id="KW-0812">Transmembrane</keyword>
<evidence type="ECO:0000313" key="3">
    <source>
        <dbReference type="Proteomes" id="UP000192257"/>
    </source>
</evidence>
<dbReference type="EMBL" id="NBCO01000005">
    <property type="protein sequence ID" value="ORC91604.1"/>
    <property type="molecule type" value="Genomic_DNA"/>
</dbReference>
<keyword evidence="1" id="KW-0472">Membrane</keyword>
<comment type="caution">
    <text evidence="2">The sequence shown here is derived from an EMBL/GenBank/DDBJ whole genome shotgun (WGS) entry which is preliminary data.</text>
</comment>
<evidence type="ECO:0000313" key="2">
    <source>
        <dbReference type="EMBL" id="ORC91604.1"/>
    </source>
</evidence>
<dbReference type="Proteomes" id="UP000192257">
    <property type="component" value="Unassembled WGS sequence"/>
</dbReference>
<feature type="transmembrane region" description="Helical" evidence="1">
    <location>
        <begin position="12"/>
        <end position="35"/>
    </location>
</feature>
<dbReference type="OrthoDB" id="268405at2759"/>
<dbReference type="RefSeq" id="XP_028885670.1">
    <property type="nucleotide sequence ID" value="XM_029022855.1"/>
</dbReference>
<keyword evidence="3" id="KW-1185">Reference proteome</keyword>
<gene>
    <name evidence="2" type="ORF">TM35_000052000</name>
</gene>
<sequence length="107" mass="12403">MAIPGWLRRFEVYAICMVWPFATVVGLVGTYKIFIWSYGGRDCFRYVAIQEPFKEQWYQANPKTALGIDTPLAHVPKYLSTPGHATNVNSDSGKEWEEVEHLHHRNY</sequence>
<name>A0A1X0P3U8_9TRYP</name>
<protein>
    <submittedName>
        <fullName evidence="2">Uncharacterized protein</fullName>
    </submittedName>
</protein>
<accession>A0A1X0P3U8</accession>
<dbReference type="VEuPathDB" id="TriTrypDB:TM35_000052000"/>